<dbReference type="Gene3D" id="3.30.70.1450">
    <property type="entry name" value="Regulator of K+ conductance, C-terminal domain"/>
    <property type="match status" value="1"/>
</dbReference>
<evidence type="ECO:0000259" key="1">
    <source>
        <dbReference type="PROSITE" id="PS51202"/>
    </source>
</evidence>
<dbReference type="GO" id="GO:0008324">
    <property type="term" value="F:monoatomic cation transmembrane transporter activity"/>
    <property type="evidence" value="ECO:0007669"/>
    <property type="project" value="InterPro"/>
</dbReference>
<reference evidence="2" key="1">
    <citation type="submission" date="2024-06" db="EMBL/GenBank/DDBJ databases">
        <authorList>
            <person name="Fan A."/>
            <person name="Zhang F.Y."/>
            <person name="Zhang L."/>
        </authorList>
    </citation>
    <scope>NUCLEOTIDE SEQUENCE</scope>
    <source>
        <strain evidence="2">Y61</strain>
    </source>
</reference>
<dbReference type="EMBL" id="CP159510">
    <property type="protein sequence ID" value="XCJ16945.1"/>
    <property type="molecule type" value="Genomic_DNA"/>
</dbReference>
<sequence>MNIRETELPGIGKKFVLTTDSDEKVVVVIHDDGRRDVYHFDANDADESISSVSFTDSEARQLASILGGMTYKPKALETIDVNLGDLVIEWYKIPREAPVVGKTIGEIGMRQNYRINVIGIIRKDQDKKLNPGVDSTFEAGDMVVVSGERADLNRALKELFQKERGN</sequence>
<dbReference type="InterPro" id="IPR050144">
    <property type="entry name" value="AAE_transporter"/>
</dbReference>
<dbReference type="PROSITE" id="PS51202">
    <property type="entry name" value="RCK_C"/>
    <property type="match status" value="1"/>
</dbReference>
<dbReference type="InterPro" id="IPR026278">
    <property type="entry name" value="KhtT"/>
</dbReference>
<evidence type="ECO:0000313" key="2">
    <source>
        <dbReference type="EMBL" id="XCJ16945.1"/>
    </source>
</evidence>
<name>A0AAU8IEP4_9BACL</name>
<dbReference type="GO" id="GO:0006813">
    <property type="term" value="P:potassium ion transport"/>
    <property type="evidence" value="ECO:0007669"/>
    <property type="project" value="InterPro"/>
</dbReference>
<proteinExistence type="predicted"/>
<dbReference type="PANTHER" id="PTHR30445:SF8">
    <property type="entry name" value="K(+)_H(+) ANTIPORTER SUBUNIT KHTT"/>
    <property type="match status" value="1"/>
</dbReference>
<gene>
    <name evidence="2" type="ORF">ABNN70_15285</name>
</gene>
<protein>
    <submittedName>
        <fullName evidence="2">Cation:proton antiporter regulatory subunit</fullName>
    </submittedName>
</protein>
<dbReference type="Pfam" id="PF02080">
    <property type="entry name" value="TrkA_C"/>
    <property type="match status" value="1"/>
</dbReference>
<dbReference type="PIRSF" id="PIRSF005028">
    <property type="entry name" value="KhtT"/>
    <property type="match status" value="1"/>
</dbReference>
<dbReference type="InterPro" id="IPR006037">
    <property type="entry name" value="RCK_C"/>
</dbReference>
<dbReference type="InterPro" id="IPR058776">
    <property type="entry name" value="KhtT-like_N"/>
</dbReference>
<dbReference type="SUPFAM" id="SSF116726">
    <property type="entry name" value="TrkA C-terminal domain-like"/>
    <property type="match status" value="1"/>
</dbReference>
<organism evidence="2">
    <name type="scientific">Sporolactobacillus sp. Y61</name>
    <dbReference type="NCBI Taxonomy" id="3160863"/>
    <lineage>
        <taxon>Bacteria</taxon>
        <taxon>Bacillati</taxon>
        <taxon>Bacillota</taxon>
        <taxon>Bacilli</taxon>
        <taxon>Bacillales</taxon>
        <taxon>Sporolactobacillaceae</taxon>
        <taxon>Sporolactobacillus</taxon>
    </lineage>
</organism>
<feature type="domain" description="RCK C-terminal" evidence="1">
    <location>
        <begin position="76"/>
        <end position="161"/>
    </location>
</feature>
<dbReference type="RefSeq" id="WP_129930114.1">
    <property type="nucleotide sequence ID" value="NZ_CP159510.1"/>
</dbReference>
<dbReference type="PANTHER" id="PTHR30445">
    <property type="entry name" value="K(+)_H(+) ANTIPORTER SUBUNIT KHTT"/>
    <property type="match status" value="1"/>
</dbReference>
<dbReference type="AlphaFoldDB" id="A0AAU8IEP4"/>
<dbReference type="InterPro" id="IPR036721">
    <property type="entry name" value="RCK_C_sf"/>
</dbReference>
<accession>A0AAU8IEP4</accession>
<dbReference type="Pfam" id="PF25991">
    <property type="entry name" value="KhtT_N"/>
    <property type="match status" value="1"/>
</dbReference>